<feature type="non-terminal residue" evidence="2">
    <location>
        <position position="981"/>
    </location>
</feature>
<dbReference type="EMBL" id="BRYB01002117">
    <property type="protein sequence ID" value="GMI39965.1"/>
    <property type="molecule type" value="Genomic_DNA"/>
</dbReference>
<comment type="caution">
    <text evidence="2">The sequence shown here is derived from an EMBL/GenBank/DDBJ whole genome shotgun (WGS) entry which is preliminary data.</text>
</comment>
<feature type="region of interest" description="Disordered" evidence="1">
    <location>
        <begin position="140"/>
        <end position="164"/>
    </location>
</feature>
<gene>
    <name evidence="2" type="ORF">TeGR_g2866</name>
</gene>
<protein>
    <submittedName>
        <fullName evidence="2">Uncharacterized protein</fullName>
    </submittedName>
</protein>
<dbReference type="Proteomes" id="UP001165060">
    <property type="component" value="Unassembled WGS sequence"/>
</dbReference>
<name>A0ABQ6N4P8_9STRA</name>
<evidence type="ECO:0000313" key="3">
    <source>
        <dbReference type="Proteomes" id="UP001165060"/>
    </source>
</evidence>
<keyword evidence="3" id="KW-1185">Reference proteome</keyword>
<feature type="compositionally biased region" description="Low complexity" evidence="1">
    <location>
        <begin position="198"/>
        <end position="215"/>
    </location>
</feature>
<evidence type="ECO:0000256" key="1">
    <source>
        <dbReference type="SAM" id="MobiDB-lite"/>
    </source>
</evidence>
<feature type="compositionally biased region" description="Low complexity" evidence="1">
    <location>
        <begin position="152"/>
        <end position="161"/>
    </location>
</feature>
<accession>A0ABQ6N4P8</accession>
<sequence length="981" mass="109180">MSSGMQACLSLSRWQALWFFVAEIEMSKTSSGKQVLKQFVFHVLLSAGMENRDTSAVRIKTVDTTEGWENRPPFTNVSITDTYVMRINQMKAQVEAQALLPGEGTKIDVTDIEGNYKLTRALTDCTQLEFTIRSHVLDPAEGSDSAARLPDSTGRGTSTGTRRSKARATALQALRVGTNALATVAVSAARITGRADTSRGTARGTSRGTRVGTRRPSSEGVPSDILAVHEHFGNAVQVLHKLFARYQDVDSERIDAFVSSMEKRPPLSSAEQELIDVCSDFDDFDLDDERRGKTEKWERIPNTVLHHVEYFRKRASADSLSEQSSIRRGSSFKGLTVPPSSANRHRFWGRATVNVDAPATHVLGWLRMFMSYERIRRHLNNEGTVMRKQVDVEGRRAFITANASSMPPGFTNRLYASLCTWDIGESGDCVLASAPLTQDDVLGGTSSPEFRAAATTMNDAIKDHPTANRYLRAASTSFWKIRHLSDSVCTVTLVVLQDWIMSARTMSHLSDLDQIYVVFLRNGRKVDADVRATMRGGLNIQTRPQLSSEQKDFFDSAKLLDDTVDRDSLVPEAGTGNSLMNSVGVSTMVGPAKRRRKKNNSISLRTIGHGIRARMGAGSSDWKSVESGDLLTAMMYKFENAEGNLRPKVLLKAETLVDCEPDEAFWWLWLACGRERLNVSRERGDPACFMVKNISISEHILATIRKMPFFVTNREYITRRLAVMNTIGYSIAAASVDRNVDYGQSIRSVRGDIKEYTNCSLCGSFTTADGRLQQQTLVRHFQVYTSSSTNIPLVAIPPEVPLVLGHIALLRAEFEQDKDADDAMFKAKFMSLISEKPSQKQTADDKKYWQLSHSMLTRLIGGVDADNANTSSKTVETRDPFVRAEMFQRNQTHMGRAEAVISGTVAECAAMQMCRMSRARQAAGTSCIDAMLLKVSAHHEISYAVYHYPGELKPHECVTSIQWAWADEHRNKLEVLFAYTP</sequence>
<reference evidence="2 3" key="1">
    <citation type="journal article" date="2023" name="Commun. Biol.">
        <title>Genome analysis of Parmales, the sister group of diatoms, reveals the evolutionary specialization of diatoms from phago-mixotrophs to photoautotrophs.</title>
        <authorList>
            <person name="Ban H."/>
            <person name="Sato S."/>
            <person name="Yoshikawa S."/>
            <person name="Yamada K."/>
            <person name="Nakamura Y."/>
            <person name="Ichinomiya M."/>
            <person name="Sato N."/>
            <person name="Blanc-Mathieu R."/>
            <person name="Endo H."/>
            <person name="Kuwata A."/>
            <person name="Ogata H."/>
        </authorList>
    </citation>
    <scope>NUCLEOTIDE SEQUENCE [LARGE SCALE GENOMIC DNA]</scope>
</reference>
<evidence type="ECO:0000313" key="2">
    <source>
        <dbReference type="EMBL" id="GMI39965.1"/>
    </source>
</evidence>
<feature type="region of interest" description="Disordered" evidence="1">
    <location>
        <begin position="194"/>
        <end position="220"/>
    </location>
</feature>
<proteinExistence type="predicted"/>
<organism evidence="2 3">
    <name type="scientific">Tetraparma gracilis</name>
    <dbReference type="NCBI Taxonomy" id="2962635"/>
    <lineage>
        <taxon>Eukaryota</taxon>
        <taxon>Sar</taxon>
        <taxon>Stramenopiles</taxon>
        <taxon>Ochrophyta</taxon>
        <taxon>Bolidophyceae</taxon>
        <taxon>Parmales</taxon>
        <taxon>Triparmaceae</taxon>
        <taxon>Tetraparma</taxon>
    </lineage>
</organism>